<feature type="compositionally biased region" description="Basic and acidic residues" evidence="1">
    <location>
        <begin position="25"/>
        <end position="39"/>
    </location>
</feature>
<comment type="caution">
    <text evidence="2">The sequence shown here is derived from an EMBL/GenBank/DDBJ whole genome shotgun (WGS) entry which is preliminary data.</text>
</comment>
<protein>
    <submittedName>
        <fullName evidence="2">Uncharacterized protein</fullName>
    </submittedName>
</protein>
<proteinExistence type="predicted"/>
<name>X1STJ3_9ZZZZ</name>
<reference evidence="2" key="1">
    <citation type="journal article" date="2014" name="Front. Microbiol.">
        <title>High frequency of phylogenetically diverse reductive dehalogenase-homologous genes in deep subseafloor sedimentary metagenomes.</title>
        <authorList>
            <person name="Kawai M."/>
            <person name="Futagami T."/>
            <person name="Toyoda A."/>
            <person name="Takaki Y."/>
            <person name="Nishi S."/>
            <person name="Hori S."/>
            <person name="Arai W."/>
            <person name="Tsubouchi T."/>
            <person name="Morono Y."/>
            <person name="Uchiyama I."/>
            <person name="Ito T."/>
            <person name="Fujiyama A."/>
            <person name="Inagaki F."/>
            <person name="Takami H."/>
        </authorList>
    </citation>
    <scope>NUCLEOTIDE SEQUENCE</scope>
    <source>
        <strain evidence="2">Expedition CK06-06</strain>
    </source>
</reference>
<evidence type="ECO:0000256" key="1">
    <source>
        <dbReference type="SAM" id="MobiDB-lite"/>
    </source>
</evidence>
<dbReference type="EMBL" id="BARW01000939">
    <property type="protein sequence ID" value="GAI71134.1"/>
    <property type="molecule type" value="Genomic_DNA"/>
</dbReference>
<dbReference type="AlphaFoldDB" id="X1STJ3"/>
<evidence type="ECO:0000313" key="2">
    <source>
        <dbReference type="EMBL" id="GAI71134.1"/>
    </source>
</evidence>
<gene>
    <name evidence="2" type="ORF">S12H4_03377</name>
</gene>
<organism evidence="2">
    <name type="scientific">marine sediment metagenome</name>
    <dbReference type="NCBI Taxonomy" id="412755"/>
    <lineage>
        <taxon>unclassified sequences</taxon>
        <taxon>metagenomes</taxon>
        <taxon>ecological metagenomes</taxon>
    </lineage>
</organism>
<sequence>MTKRGPGEANKKAQSQGTEAIKRHKAEERSKVTEKALRQ</sequence>
<feature type="compositionally biased region" description="Basic and acidic residues" evidence="1">
    <location>
        <begin position="1"/>
        <end position="11"/>
    </location>
</feature>
<feature type="region of interest" description="Disordered" evidence="1">
    <location>
        <begin position="1"/>
        <end position="39"/>
    </location>
</feature>
<accession>X1STJ3</accession>